<dbReference type="GO" id="GO:0035556">
    <property type="term" value="P:intracellular signal transduction"/>
    <property type="evidence" value="ECO:0007669"/>
    <property type="project" value="InterPro"/>
</dbReference>
<evidence type="ECO:0000259" key="2">
    <source>
        <dbReference type="PROSITE" id="PS50309"/>
    </source>
</evidence>
<accession>A0A9P0CX64</accession>
<feature type="domain" description="Doublecortin" evidence="2">
    <location>
        <begin position="21"/>
        <end position="103"/>
    </location>
</feature>
<protein>
    <recommendedName>
        <fullName evidence="2">Doublecortin domain-containing protein</fullName>
    </recommendedName>
</protein>
<dbReference type="Pfam" id="PF03607">
    <property type="entry name" value="DCX"/>
    <property type="match status" value="2"/>
</dbReference>
<dbReference type="GO" id="GO:0005815">
    <property type="term" value="C:microtubule organizing center"/>
    <property type="evidence" value="ECO:0007669"/>
    <property type="project" value="TreeGrafter"/>
</dbReference>
<dbReference type="Gene3D" id="3.10.20.230">
    <property type="entry name" value="Doublecortin domain"/>
    <property type="match status" value="2"/>
</dbReference>
<dbReference type="AlphaFoldDB" id="A0A9P0CX64"/>
<dbReference type="Proteomes" id="UP001153636">
    <property type="component" value="Chromosome 3"/>
</dbReference>
<evidence type="ECO:0000313" key="4">
    <source>
        <dbReference type="Proteomes" id="UP001153636"/>
    </source>
</evidence>
<evidence type="ECO:0000313" key="3">
    <source>
        <dbReference type="EMBL" id="CAH1108128.1"/>
    </source>
</evidence>
<sequence length="292" mass="33019">MKMMRSLSFHLLTEPKFGRSKRIKIWANGDSQCYEFNINPRNYRSWTAVLLDVTNVIKPNFGAVRKLLALSKMQVIDCFEDLNPDEKYVALGTNCKFKQPPGGYKTTAEKEVVLKKKGTKKLYTGDMNTKAEPFLMETKRKNLTIVYMVVNGRTNQIPEKVVFNEADMKKWDIIHKYLTNVLDIPEGISKICTIFGQVLRKPSEFQHGYLYVAVPFQESFVLMNYADCLRGANKHRSSYTMSIRPASTVGTKTATSSKPGDGKDVNNKTGSSVISEPPQLGKKDSFSKIGFV</sequence>
<dbReference type="SMART" id="SM00537">
    <property type="entry name" value="DCX"/>
    <property type="match status" value="2"/>
</dbReference>
<dbReference type="GO" id="GO:0005874">
    <property type="term" value="C:microtubule"/>
    <property type="evidence" value="ECO:0007669"/>
    <property type="project" value="TreeGrafter"/>
</dbReference>
<dbReference type="OrthoDB" id="1738954at2759"/>
<feature type="region of interest" description="Disordered" evidence="1">
    <location>
        <begin position="250"/>
        <end position="292"/>
    </location>
</feature>
<gene>
    <name evidence="3" type="ORF">PSYICH_LOCUS8377</name>
</gene>
<evidence type="ECO:0000256" key="1">
    <source>
        <dbReference type="SAM" id="MobiDB-lite"/>
    </source>
</evidence>
<name>A0A9P0CX64_9CUCU</name>
<dbReference type="PANTHER" id="PTHR23004">
    <property type="entry name" value="DOUBLECORTIN DOMAIN CONTAINING 2"/>
    <property type="match status" value="1"/>
</dbReference>
<dbReference type="PANTHER" id="PTHR23004:SF11">
    <property type="entry name" value="PROTEIN RPI-1"/>
    <property type="match status" value="1"/>
</dbReference>
<dbReference type="InterPro" id="IPR036572">
    <property type="entry name" value="Doublecortin_dom_sf"/>
</dbReference>
<keyword evidence="4" id="KW-1185">Reference proteome</keyword>
<dbReference type="InterPro" id="IPR003533">
    <property type="entry name" value="Doublecortin_dom"/>
</dbReference>
<organism evidence="3 4">
    <name type="scientific">Psylliodes chrysocephalus</name>
    <dbReference type="NCBI Taxonomy" id="3402493"/>
    <lineage>
        <taxon>Eukaryota</taxon>
        <taxon>Metazoa</taxon>
        <taxon>Ecdysozoa</taxon>
        <taxon>Arthropoda</taxon>
        <taxon>Hexapoda</taxon>
        <taxon>Insecta</taxon>
        <taxon>Pterygota</taxon>
        <taxon>Neoptera</taxon>
        <taxon>Endopterygota</taxon>
        <taxon>Coleoptera</taxon>
        <taxon>Polyphaga</taxon>
        <taxon>Cucujiformia</taxon>
        <taxon>Chrysomeloidea</taxon>
        <taxon>Chrysomelidae</taxon>
        <taxon>Galerucinae</taxon>
        <taxon>Alticini</taxon>
        <taxon>Psylliodes</taxon>
    </lineage>
</organism>
<dbReference type="PROSITE" id="PS50309">
    <property type="entry name" value="DC"/>
    <property type="match status" value="2"/>
</dbReference>
<feature type="domain" description="Doublecortin" evidence="2">
    <location>
        <begin position="144"/>
        <end position="226"/>
    </location>
</feature>
<proteinExistence type="predicted"/>
<reference evidence="3" key="1">
    <citation type="submission" date="2022-01" db="EMBL/GenBank/DDBJ databases">
        <authorList>
            <person name="King R."/>
        </authorList>
    </citation>
    <scope>NUCLEOTIDE SEQUENCE</scope>
</reference>
<dbReference type="SUPFAM" id="SSF89837">
    <property type="entry name" value="Doublecortin (DC)"/>
    <property type="match status" value="2"/>
</dbReference>
<dbReference type="EMBL" id="OV651815">
    <property type="protein sequence ID" value="CAH1108128.1"/>
    <property type="molecule type" value="Genomic_DNA"/>
</dbReference>